<feature type="compositionally biased region" description="Gly residues" evidence="1">
    <location>
        <begin position="299"/>
        <end position="308"/>
    </location>
</feature>
<sequence length="787" mass="83855">MSGEGVADSFPTWILGYCDDIIVRPGQELTFRVSGRGAETFRADLVRLRHGDTTPGGPGFRETELDSEVNGVYPLLDQPAHIGSYGRLPGARDILRSPDGSLTLFAFVQPTTDGARQPVLSAWDAAISTGVALVLTEGLRPALVFGAGRDSRCLTAPAGLRAATWYALAASWDGATGLAAVTAVPVVNPYNSRFGRLVANHLVQVTGTLDGPPEIPAVDLLLGALDTTDGAVVRGAYNGKIALPAVYRRALTGDEVRRLATSGNAPAVTDGLTAWWDLSAGIDSTAILPGGAPEPDPGAGPGGGTGGRTGIAGRLVNMPTRAVTAHNWDGSSYNWTAHPELYGAVHLHADDVDDTGWAPTCTLPVGADLPSGVYALRLRAGGFEDHVPFLVGPAPGHEKSIALLLPTASYQAYANEHLSSGSPLGQAVGGHTPLVQPLDVFQLEHGGFGRSTYDLHADGSGVAYTSRRRPILNMRPRYRFTHMGTWQFPADLYLVNWLTEKGYDFDVICDEDVHRCGVAAMRPYRVVMTGTHPEYTSEPMLDAYEDYIGGGGRVMYMGGNGFYWVASFHPEKPWVMEVRKGEAGSRAWQAAPGETLHSTTGEKGGLWRNRGRAPQKVFGAGFTAEGFTGSSYYRRMPDSAEAEVSWVFSGVGEEELIGDFGLERGGAAGQELDRADVRLGTPPGTYLLASSEYHDDSYLLVVEEIGFMYPGLGGSEHRDVRADMTLFETESGGAVFSTSSIAWAGSLSHNDCDNNVSRITANVLDRFLKPGSGHPANRHRPGGRPSA</sequence>
<evidence type="ECO:0000313" key="3">
    <source>
        <dbReference type="EMBL" id="KJE20601.1"/>
    </source>
</evidence>
<comment type="caution">
    <text evidence="3">The sequence shown here is derived from an EMBL/GenBank/DDBJ whole genome shotgun (WGS) entry which is preliminary data.</text>
</comment>
<dbReference type="InterPro" id="IPR013320">
    <property type="entry name" value="ConA-like_dom_sf"/>
</dbReference>
<feature type="region of interest" description="Disordered" evidence="1">
    <location>
        <begin position="289"/>
        <end position="308"/>
    </location>
</feature>
<dbReference type="GO" id="GO:0050116">
    <property type="term" value="F:N,N-dimethylformamidase activity"/>
    <property type="evidence" value="ECO:0007669"/>
    <property type="project" value="UniProtKB-EC"/>
</dbReference>
<evidence type="ECO:0000259" key="2">
    <source>
        <dbReference type="Pfam" id="PF20254"/>
    </source>
</evidence>
<name>A0A0D8B8S3_9ACTN</name>
<accession>A0A0D8B8S3</accession>
<dbReference type="Pfam" id="PF20254">
    <property type="entry name" value="DMFA2_C"/>
    <property type="match status" value="1"/>
</dbReference>
<dbReference type="EMBL" id="JYFN01000056">
    <property type="protein sequence ID" value="KJE20601.1"/>
    <property type="molecule type" value="Genomic_DNA"/>
</dbReference>
<reference evidence="4" key="1">
    <citation type="submission" date="2015-02" db="EMBL/GenBank/DDBJ databases">
        <title>Draft Genome of Frankia sp. CpI1-S.</title>
        <authorList>
            <person name="Oshone R.T."/>
            <person name="Ngom M."/>
            <person name="Ghodhbane-Gtari F."/>
            <person name="Gtari M."/>
            <person name="Morris K."/>
            <person name="Thomas K."/>
            <person name="Sen A."/>
            <person name="Tisa L.S."/>
        </authorList>
    </citation>
    <scope>NUCLEOTIDE SEQUENCE [LARGE SCALE GENOMIC DNA]</scope>
    <source>
        <strain evidence="4">CpI1-S</strain>
    </source>
</reference>
<dbReference type="Proteomes" id="UP000032545">
    <property type="component" value="Unassembled WGS sequence"/>
</dbReference>
<feature type="domain" description="N,N-dimethylformamidase beta subunit-like C-terminal" evidence="2">
    <location>
        <begin position="320"/>
        <end position="754"/>
    </location>
</feature>
<keyword evidence="4" id="KW-1185">Reference proteome</keyword>
<dbReference type="InterPro" id="IPR046540">
    <property type="entry name" value="DMFA2_C"/>
</dbReference>
<protein>
    <submittedName>
        <fullName evidence="3">Concanavalin A-like lectin/glucanases superfamily</fullName>
        <ecNumber evidence="3">3.5.1.56</ecNumber>
    </submittedName>
</protein>
<dbReference type="RefSeq" id="WP_052681401.1">
    <property type="nucleotide sequence ID" value="NZ_JYFN01000056.1"/>
</dbReference>
<dbReference type="EC" id="3.5.1.56" evidence="3"/>
<dbReference type="AlphaFoldDB" id="A0A0D8B8S3"/>
<evidence type="ECO:0000256" key="1">
    <source>
        <dbReference type="SAM" id="MobiDB-lite"/>
    </source>
</evidence>
<dbReference type="SUPFAM" id="SSF49899">
    <property type="entry name" value="Concanavalin A-like lectins/glucanases"/>
    <property type="match status" value="1"/>
</dbReference>
<reference evidence="3 4" key="2">
    <citation type="journal article" date="2016" name="Genome Announc.">
        <title>Permanent Draft Genome Sequences for Two Variants of Frankia sp. Strain CpI1, the First Frankia Strain Isolated from Root Nodules of Comptonia peregrina.</title>
        <authorList>
            <person name="Oshone R."/>
            <person name="Hurst S.G.IV."/>
            <person name="Abebe-Akele F."/>
            <person name="Simpson S."/>
            <person name="Morris K."/>
            <person name="Thomas W.K."/>
            <person name="Tisa L.S."/>
        </authorList>
    </citation>
    <scope>NUCLEOTIDE SEQUENCE [LARGE SCALE GENOMIC DNA]</scope>
    <source>
        <strain evidence="4">CpI1-S</strain>
    </source>
</reference>
<evidence type="ECO:0000313" key="4">
    <source>
        <dbReference type="Proteomes" id="UP000032545"/>
    </source>
</evidence>
<gene>
    <name evidence="3" type="ORF">FF36_05106</name>
</gene>
<dbReference type="PATRIC" id="fig|1502723.3.peg.5307"/>
<proteinExistence type="predicted"/>
<keyword evidence="3" id="KW-0378">Hydrolase</keyword>
<dbReference type="GO" id="GO:0030246">
    <property type="term" value="F:carbohydrate binding"/>
    <property type="evidence" value="ECO:0007669"/>
    <property type="project" value="UniProtKB-KW"/>
</dbReference>
<dbReference type="Gene3D" id="2.60.120.200">
    <property type="match status" value="1"/>
</dbReference>
<keyword evidence="3" id="KW-0430">Lectin</keyword>
<dbReference type="OrthoDB" id="505641at2"/>
<organism evidence="3 4">
    <name type="scientific">Frankia torreyi</name>
    <dbReference type="NCBI Taxonomy" id="1856"/>
    <lineage>
        <taxon>Bacteria</taxon>
        <taxon>Bacillati</taxon>
        <taxon>Actinomycetota</taxon>
        <taxon>Actinomycetes</taxon>
        <taxon>Frankiales</taxon>
        <taxon>Frankiaceae</taxon>
        <taxon>Frankia</taxon>
    </lineage>
</organism>